<dbReference type="OrthoDB" id="9811975at2"/>
<keyword evidence="7 9" id="KW-0472">Membrane</keyword>
<dbReference type="AlphaFoldDB" id="A0A1H3BVP7"/>
<proteinExistence type="inferred from homology"/>
<dbReference type="SUPFAM" id="SSF81345">
    <property type="entry name" value="ABC transporter involved in vitamin B12 uptake, BtuC"/>
    <property type="match status" value="1"/>
</dbReference>
<dbReference type="GO" id="GO:0005886">
    <property type="term" value="C:plasma membrane"/>
    <property type="evidence" value="ECO:0007669"/>
    <property type="project" value="UniProtKB-SubCell"/>
</dbReference>
<keyword evidence="5 9" id="KW-0812">Transmembrane</keyword>
<feature type="region of interest" description="Disordered" evidence="8">
    <location>
        <begin position="1"/>
        <end position="29"/>
    </location>
</feature>
<dbReference type="PANTHER" id="PTHR30472">
    <property type="entry name" value="FERRIC ENTEROBACTIN TRANSPORT SYSTEM PERMEASE PROTEIN"/>
    <property type="match status" value="1"/>
</dbReference>
<comment type="similarity">
    <text evidence="2">Belongs to the binding-protein-dependent transport system permease family. FecCD subfamily.</text>
</comment>
<evidence type="ECO:0000256" key="1">
    <source>
        <dbReference type="ARBA" id="ARBA00004651"/>
    </source>
</evidence>
<dbReference type="FunFam" id="1.10.3470.10:FF:000001">
    <property type="entry name" value="Vitamin B12 ABC transporter permease BtuC"/>
    <property type="match status" value="1"/>
</dbReference>
<gene>
    <name evidence="10" type="ORF">SAMN05444336_105178</name>
</gene>
<evidence type="ECO:0000256" key="7">
    <source>
        <dbReference type="ARBA" id="ARBA00023136"/>
    </source>
</evidence>
<keyword evidence="3" id="KW-0813">Transport</keyword>
<organism evidence="10 11">
    <name type="scientific">Albimonas donghaensis</name>
    <dbReference type="NCBI Taxonomy" id="356660"/>
    <lineage>
        <taxon>Bacteria</taxon>
        <taxon>Pseudomonadati</taxon>
        <taxon>Pseudomonadota</taxon>
        <taxon>Alphaproteobacteria</taxon>
        <taxon>Rhodobacterales</taxon>
        <taxon>Paracoccaceae</taxon>
        <taxon>Albimonas</taxon>
    </lineage>
</organism>
<keyword evidence="4" id="KW-1003">Cell membrane</keyword>
<keyword evidence="11" id="KW-1185">Reference proteome</keyword>
<dbReference type="InterPro" id="IPR037294">
    <property type="entry name" value="ABC_BtuC-like"/>
</dbReference>
<dbReference type="Gene3D" id="1.10.3470.10">
    <property type="entry name" value="ABC transporter involved in vitamin B12 uptake, BtuC"/>
    <property type="match status" value="1"/>
</dbReference>
<evidence type="ECO:0000256" key="8">
    <source>
        <dbReference type="SAM" id="MobiDB-lite"/>
    </source>
</evidence>
<evidence type="ECO:0000313" key="11">
    <source>
        <dbReference type="Proteomes" id="UP000199118"/>
    </source>
</evidence>
<evidence type="ECO:0000313" key="10">
    <source>
        <dbReference type="EMBL" id="SDX46050.1"/>
    </source>
</evidence>
<evidence type="ECO:0000256" key="4">
    <source>
        <dbReference type="ARBA" id="ARBA00022475"/>
    </source>
</evidence>
<evidence type="ECO:0000256" key="6">
    <source>
        <dbReference type="ARBA" id="ARBA00022989"/>
    </source>
</evidence>
<dbReference type="Pfam" id="PF01032">
    <property type="entry name" value="FecCD"/>
    <property type="match status" value="1"/>
</dbReference>
<evidence type="ECO:0000256" key="3">
    <source>
        <dbReference type="ARBA" id="ARBA00022448"/>
    </source>
</evidence>
<dbReference type="PANTHER" id="PTHR30472:SF25">
    <property type="entry name" value="ABC TRANSPORTER PERMEASE PROTEIN MJ0876-RELATED"/>
    <property type="match status" value="1"/>
</dbReference>
<feature type="transmembrane region" description="Helical" evidence="9">
    <location>
        <begin position="150"/>
        <end position="170"/>
    </location>
</feature>
<evidence type="ECO:0000256" key="2">
    <source>
        <dbReference type="ARBA" id="ARBA00007935"/>
    </source>
</evidence>
<dbReference type="Proteomes" id="UP000199118">
    <property type="component" value="Unassembled WGS sequence"/>
</dbReference>
<dbReference type="STRING" id="356660.SAMN05444336_105178"/>
<dbReference type="GO" id="GO:0022857">
    <property type="term" value="F:transmembrane transporter activity"/>
    <property type="evidence" value="ECO:0007669"/>
    <property type="project" value="InterPro"/>
</dbReference>
<evidence type="ECO:0000256" key="5">
    <source>
        <dbReference type="ARBA" id="ARBA00022692"/>
    </source>
</evidence>
<feature type="transmembrane region" description="Helical" evidence="9">
    <location>
        <begin position="121"/>
        <end position="144"/>
    </location>
</feature>
<evidence type="ECO:0000256" key="9">
    <source>
        <dbReference type="SAM" id="Phobius"/>
    </source>
</evidence>
<keyword evidence="6 9" id="KW-1133">Transmembrane helix</keyword>
<feature type="transmembrane region" description="Helical" evidence="9">
    <location>
        <begin position="223"/>
        <end position="243"/>
    </location>
</feature>
<feature type="transmembrane region" description="Helical" evidence="9">
    <location>
        <begin position="313"/>
        <end position="336"/>
    </location>
</feature>
<comment type="subcellular location">
    <subcellularLocation>
        <location evidence="1">Cell membrane</location>
        <topology evidence="1">Multi-pass membrane protein</topology>
    </subcellularLocation>
</comment>
<name>A0A1H3BVP7_9RHOB</name>
<protein>
    <submittedName>
        <fullName evidence="10">Iron complex transport system permease protein</fullName>
    </submittedName>
</protein>
<feature type="transmembrane region" description="Helical" evidence="9">
    <location>
        <begin position="342"/>
        <end position="360"/>
    </location>
</feature>
<reference evidence="10 11" key="1">
    <citation type="submission" date="2016-10" db="EMBL/GenBank/DDBJ databases">
        <authorList>
            <person name="de Groot N.N."/>
        </authorList>
    </citation>
    <scope>NUCLEOTIDE SEQUENCE [LARGE SCALE GENOMIC DNA]</scope>
    <source>
        <strain evidence="10 11">DSM 17890</strain>
    </source>
</reference>
<feature type="transmembrane region" description="Helical" evidence="9">
    <location>
        <begin position="182"/>
        <end position="203"/>
    </location>
</feature>
<dbReference type="EMBL" id="FNMZ01000005">
    <property type="protein sequence ID" value="SDX46050.1"/>
    <property type="molecule type" value="Genomic_DNA"/>
</dbReference>
<sequence length="370" mass="36391">MSLAPAPDTRRGSRPGPRPDARAPARGGRPSRAALALPALAAAAVGLALAELVYGPVHLSLARIWAVAQGQGDAAAEAILMRIRLPRLGLGIAAGAALALSGAALQGILRNPLADPGLIGVTGGAAAAAVTMIVLGGGVIAALPGFLVPWALPLAAFAGAAAVTAFVFAAARRGGATSVATLILAGVAVNAIAFAVIGALSFVSDDQQLRELTFWNLGGLGGAAPGPIGVAAAAAAAAGVGLMRLARGLDLMQLGERAAFHAGLDVERAKFAAAAWSALAVGAVTAAAGPIGFVGLVGPHLARLLVGPGHARLLPASALCGVALVLAADLAVRTAVPPAEPPIGLATSLIGGPFFLWLLLRRLRREGPDA</sequence>
<accession>A0A1H3BVP7</accession>
<feature type="transmembrane region" description="Helical" evidence="9">
    <location>
        <begin position="88"/>
        <end position="109"/>
    </location>
</feature>
<dbReference type="GO" id="GO:0033214">
    <property type="term" value="P:siderophore-iron import into cell"/>
    <property type="evidence" value="ECO:0007669"/>
    <property type="project" value="TreeGrafter"/>
</dbReference>
<dbReference type="InterPro" id="IPR000522">
    <property type="entry name" value="ABC_transptr_permease_BtuC"/>
</dbReference>
<dbReference type="RefSeq" id="WP_092683250.1">
    <property type="nucleotide sequence ID" value="NZ_FNMZ01000005.1"/>
</dbReference>